<name>A0AA39HHB3_9BILA</name>
<sequence>MPDLFSFVSELAVKLDDFRSVYRRKEEDLYELCNQHIDLLRNLSEYKEHVSSIPNDFALLSNNIIYDVLTHTDLQLLKKKEPCQGPYPKLLEIEGAWGDYARKSIFSLEINKDGAACKKTTFSPKNGHIERQVEIRGGLPISDTAITSSVEGVKDFEAVAPSLYQKIEVEAFTQNFDKFLNLFGNRFSSVAWLLIPECSEAQIHFLQRQMESRQLRKLSMYGNTPLPPALLPYAERFCQKPNFELLDYGILGDDYAEEYVFPNLLIFQTAYEAWKSTTLFTVSQKQISLHCGKITDAFRAYFNKLPIDRPNANLTESHPTSPEHTLELSVNRYEWLSNELTLHWIQLFCKATVTE</sequence>
<dbReference type="AlphaFoldDB" id="A0AA39HHB3"/>
<proteinExistence type="predicted"/>
<dbReference type="EMBL" id="JAUCMV010000004">
    <property type="protein sequence ID" value="KAK0405206.1"/>
    <property type="molecule type" value="Genomic_DNA"/>
</dbReference>
<comment type="caution">
    <text evidence="1">The sequence shown here is derived from an EMBL/GenBank/DDBJ whole genome shotgun (WGS) entry which is preliminary data.</text>
</comment>
<dbReference type="Proteomes" id="UP001175271">
    <property type="component" value="Unassembled WGS sequence"/>
</dbReference>
<reference evidence="1" key="1">
    <citation type="submission" date="2023-06" db="EMBL/GenBank/DDBJ databases">
        <title>Genomic analysis of the entomopathogenic nematode Steinernema hermaphroditum.</title>
        <authorList>
            <person name="Schwarz E.M."/>
            <person name="Heppert J.K."/>
            <person name="Baniya A."/>
            <person name="Schwartz H.T."/>
            <person name="Tan C.-H."/>
            <person name="Antoshechkin I."/>
            <person name="Sternberg P.W."/>
            <person name="Goodrich-Blair H."/>
            <person name="Dillman A.R."/>
        </authorList>
    </citation>
    <scope>NUCLEOTIDE SEQUENCE</scope>
    <source>
        <strain evidence="1">PS9179</strain>
        <tissue evidence="1">Whole animal</tissue>
    </source>
</reference>
<evidence type="ECO:0000313" key="2">
    <source>
        <dbReference type="Proteomes" id="UP001175271"/>
    </source>
</evidence>
<gene>
    <name evidence="1" type="ORF">QR680_017855</name>
</gene>
<organism evidence="1 2">
    <name type="scientific">Steinernema hermaphroditum</name>
    <dbReference type="NCBI Taxonomy" id="289476"/>
    <lineage>
        <taxon>Eukaryota</taxon>
        <taxon>Metazoa</taxon>
        <taxon>Ecdysozoa</taxon>
        <taxon>Nematoda</taxon>
        <taxon>Chromadorea</taxon>
        <taxon>Rhabditida</taxon>
        <taxon>Tylenchina</taxon>
        <taxon>Panagrolaimomorpha</taxon>
        <taxon>Strongyloidoidea</taxon>
        <taxon>Steinernematidae</taxon>
        <taxon>Steinernema</taxon>
    </lineage>
</organism>
<evidence type="ECO:0000313" key="1">
    <source>
        <dbReference type="EMBL" id="KAK0405206.1"/>
    </source>
</evidence>
<keyword evidence="2" id="KW-1185">Reference proteome</keyword>
<accession>A0AA39HHB3</accession>
<protein>
    <submittedName>
        <fullName evidence="1">Uncharacterized protein</fullName>
    </submittedName>
</protein>